<organism evidence="2 3">
    <name type="scientific">Hyalella azteca</name>
    <name type="common">Amphipod</name>
    <dbReference type="NCBI Taxonomy" id="294128"/>
    <lineage>
        <taxon>Eukaryota</taxon>
        <taxon>Metazoa</taxon>
        <taxon>Ecdysozoa</taxon>
        <taxon>Arthropoda</taxon>
        <taxon>Crustacea</taxon>
        <taxon>Multicrustacea</taxon>
        <taxon>Malacostraca</taxon>
        <taxon>Eumalacostraca</taxon>
        <taxon>Peracarida</taxon>
        <taxon>Amphipoda</taxon>
        <taxon>Senticaudata</taxon>
        <taxon>Talitrida</taxon>
        <taxon>Talitroidea</taxon>
        <taxon>Hyalellidae</taxon>
        <taxon>Hyalella</taxon>
    </lineage>
</organism>
<protein>
    <submittedName>
        <fullName evidence="3">Uncharacterized protein ZK1073.1 isoform X1</fullName>
    </submittedName>
</protein>
<evidence type="ECO:0000313" key="3">
    <source>
        <dbReference type="RefSeq" id="XP_018006890.1"/>
    </source>
</evidence>
<dbReference type="SUPFAM" id="SSF53474">
    <property type="entry name" value="alpha/beta-Hydrolases"/>
    <property type="match status" value="1"/>
</dbReference>
<gene>
    <name evidence="3" type="primary">LOC108664729</name>
</gene>
<sequence>MSDLQRATSIEEYCPTPVKHEFDATNCKKLIVYVQGDLTKIDQRAVFLTVHDLGCNHNAWVQFLEHPVMKETRERSIFIHVVVPGQDDNAEDLPSEMTFPTMQQISEDLPGVLDKLEVKLVIGLGEGAGANILARFAMAAPDRCMGLILIHCTASSAGVMEHFKDKFISWKLSSGVPSSAEQYLIIHKFGNRLVEQLESAENKESLIKEFQDRLQSKINPRNLRKYVEAFLKRSDFSSKLESKLGVETLLVTGSKASHVNAVHTMHQACNKTKASLLKIDDVGDVLSETPDKFAQSLLLFCKGLGVLTSVPLTGVDRPRMGSASGKGGLVRQRTMSMEEYDTPNLRRFSFSSITPAN</sequence>
<dbReference type="Pfam" id="PF03096">
    <property type="entry name" value="Ndr"/>
    <property type="match status" value="1"/>
</dbReference>
<dbReference type="PANTHER" id="PTHR11034">
    <property type="entry name" value="N-MYC DOWNSTREAM REGULATED"/>
    <property type="match status" value="1"/>
</dbReference>
<proteinExistence type="inferred from homology"/>
<accession>A0A8B7N042</accession>
<comment type="similarity">
    <text evidence="1">Belongs to the NDRG family.</text>
</comment>
<dbReference type="OrthoDB" id="191979at2759"/>
<dbReference type="RefSeq" id="XP_018006890.1">
    <property type="nucleotide sequence ID" value="XM_018151401.2"/>
</dbReference>
<keyword evidence="2" id="KW-1185">Reference proteome</keyword>
<dbReference type="InterPro" id="IPR029058">
    <property type="entry name" value="AB_hydrolase_fold"/>
</dbReference>
<reference evidence="3" key="1">
    <citation type="submission" date="2025-08" db="UniProtKB">
        <authorList>
            <consortium name="RefSeq"/>
        </authorList>
    </citation>
    <scope>IDENTIFICATION</scope>
    <source>
        <tissue evidence="3">Whole organism</tissue>
    </source>
</reference>
<name>A0A8B7N042_HYAAZ</name>
<dbReference type="InterPro" id="IPR004142">
    <property type="entry name" value="NDRG"/>
</dbReference>
<dbReference type="Proteomes" id="UP000694843">
    <property type="component" value="Unplaced"/>
</dbReference>
<dbReference type="KEGG" id="hazt:108664729"/>
<dbReference type="AlphaFoldDB" id="A0A8B7N042"/>
<dbReference type="GeneID" id="108664729"/>
<evidence type="ECO:0000313" key="2">
    <source>
        <dbReference type="Proteomes" id="UP000694843"/>
    </source>
</evidence>
<dbReference type="Gene3D" id="3.40.50.1820">
    <property type="entry name" value="alpha/beta hydrolase"/>
    <property type="match status" value="1"/>
</dbReference>
<evidence type="ECO:0000256" key="1">
    <source>
        <dbReference type="ARBA" id="ARBA00005598"/>
    </source>
</evidence>
<dbReference type="OMA" id="TTHKSMN"/>